<dbReference type="PROSITE" id="PS50850">
    <property type="entry name" value="MFS"/>
    <property type="match status" value="1"/>
</dbReference>
<evidence type="ECO:0000256" key="3">
    <source>
        <dbReference type="ARBA" id="ARBA00022989"/>
    </source>
</evidence>
<feature type="transmembrane region" description="Helical" evidence="5">
    <location>
        <begin position="23"/>
        <end position="41"/>
    </location>
</feature>
<keyword evidence="2 5" id="KW-0812">Transmembrane</keyword>
<dbReference type="CDD" id="cd17319">
    <property type="entry name" value="MFS_ExuT_GudP_like"/>
    <property type="match status" value="1"/>
</dbReference>
<keyword evidence="3 5" id="KW-1133">Transmembrane helix</keyword>
<feature type="domain" description="Major facilitator superfamily (MFS) profile" evidence="6">
    <location>
        <begin position="27"/>
        <end position="434"/>
    </location>
</feature>
<dbReference type="InterPro" id="IPR050382">
    <property type="entry name" value="MFS_Na/Anion_cotransporter"/>
</dbReference>
<evidence type="ECO:0000256" key="5">
    <source>
        <dbReference type="SAM" id="Phobius"/>
    </source>
</evidence>
<protein>
    <submittedName>
        <fullName evidence="7">Hexuronate transporter</fullName>
    </submittedName>
</protein>
<feature type="transmembrane region" description="Helical" evidence="5">
    <location>
        <begin position="62"/>
        <end position="80"/>
    </location>
</feature>
<evidence type="ECO:0000259" key="6">
    <source>
        <dbReference type="PROSITE" id="PS50850"/>
    </source>
</evidence>
<comment type="subcellular location">
    <subcellularLocation>
        <location evidence="1">Membrane</location>
        <topology evidence="1">Multi-pass membrane protein</topology>
    </subcellularLocation>
</comment>
<dbReference type="PANTHER" id="PTHR11662">
    <property type="entry name" value="SOLUTE CARRIER FAMILY 17"/>
    <property type="match status" value="1"/>
</dbReference>
<dbReference type="SUPFAM" id="SSF103473">
    <property type="entry name" value="MFS general substrate transporter"/>
    <property type="match status" value="1"/>
</dbReference>
<reference evidence="7" key="1">
    <citation type="submission" date="2022-08" db="EMBL/GenBank/DDBJ databases">
        <title>Draft genome sequencing of Roseisolibacter agri AW1220.</title>
        <authorList>
            <person name="Tobiishi Y."/>
            <person name="Tonouchi A."/>
        </authorList>
    </citation>
    <scope>NUCLEOTIDE SEQUENCE</scope>
    <source>
        <strain evidence="7">AW1220</strain>
    </source>
</reference>
<dbReference type="EMBL" id="BRXS01000001">
    <property type="protein sequence ID" value="GLC23716.1"/>
    <property type="molecule type" value="Genomic_DNA"/>
</dbReference>
<gene>
    <name evidence="7" type="primary">exuT_1</name>
    <name evidence="7" type="ORF">rosag_02290</name>
</gene>
<evidence type="ECO:0000313" key="8">
    <source>
        <dbReference type="Proteomes" id="UP001161325"/>
    </source>
</evidence>
<name>A0AA37Q664_9BACT</name>
<dbReference type="GO" id="GO:0016020">
    <property type="term" value="C:membrane"/>
    <property type="evidence" value="ECO:0007669"/>
    <property type="project" value="UniProtKB-SubCell"/>
</dbReference>
<proteinExistence type="predicted"/>
<dbReference type="InterPro" id="IPR036259">
    <property type="entry name" value="MFS_trans_sf"/>
</dbReference>
<comment type="caution">
    <text evidence="7">The sequence shown here is derived from an EMBL/GenBank/DDBJ whole genome shotgun (WGS) entry which is preliminary data.</text>
</comment>
<keyword evidence="4 5" id="KW-0472">Membrane</keyword>
<dbReference type="InterPro" id="IPR020846">
    <property type="entry name" value="MFS_dom"/>
</dbReference>
<dbReference type="InterPro" id="IPR011701">
    <property type="entry name" value="MFS"/>
</dbReference>
<feature type="transmembrane region" description="Helical" evidence="5">
    <location>
        <begin position="377"/>
        <end position="399"/>
    </location>
</feature>
<dbReference type="Pfam" id="PF07690">
    <property type="entry name" value="MFS_1"/>
    <property type="match status" value="1"/>
</dbReference>
<dbReference type="Proteomes" id="UP001161325">
    <property type="component" value="Unassembled WGS sequence"/>
</dbReference>
<feature type="transmembrane region" description="Helical" evidence="5">
    <location>
        <begin position="285"/>
        <end position="309"/>
    </location>
</feature>
<feature type="transmembrane region" description="Helical" evidence="5">
    <location>
        <begin position="181"/>
        <end position="201"/>
    </location>
</feature>
<feature type="transmembrane region" description="Helical" evidence="5">
    <location>
        <begin position="247"/>
        <end position="265"/>
    </location>
</feature>
<dbReference type="PANTHER" id="PTHR11662:SF285">
    <property type="entry name" value="HEXURONATE TRANSPORTER"/>
    <property type="match status" value="1"/>
</dbReference>
<accession>A0AA37Q664</accession>
<feature type="transmembrane region" description="Helical" evidence="5">
    <location>
        <begin position="321"/>
        <end position="338"/>
    </location>
</feature>
<evidence type="ECO:0000256" key="2">
    <source>
        <dbReference type="ARBA" id="ARBA00022692"/>
    </source>
</evidence>
<organism evidence="7 8">
    <name type="scientific">Roseisolibacter agri</name>
    <dbReference type="NCBI Taxonomy" id="2014610"/>
    <lineage>
        <taxon>Bacteria</taxon>
        <taxon>Pseudomonadati</taxon>
        <taxon>Gemmatimonadota</taxon>
        <taxon>Gemmatimonadia</taxon>
        <taxon>Gemmatimonadales</taxon>
        <taxon>Gemmatimonadaceae</taxon>
        <taxon>Roseisolibacter</taxon>
    </lineage>
</organism>
<feature type="transmembrane region" description="Helical" evidence="5">
    <location>
        <begin position="92"/>
        <end position="111"/>
    </location>
</feature>
<keyword evidence="8" id="KW-1185">Reference proteome</keyword>
<evidence type="ECO:0000256" key="4">
    <source>
        <dbReference type="ARBA" id="ARBA00023136"/>
    </source>
</evidence>
<dbReference type="AlphaFoldDB" id="A0AA37Q664"/>
<feature type="transmembrane region" description="Helical" evidence="5">
    <location>
        <begin position="344"/>
        <end position="365"/>
    </location>
</feature>
<dbReference type="Gene3D" id="1.20.1250.20">
    <property type="entry name" value="MFS general substrate transporter like domains"/>
    <property type="match status" value="2"/>
</dbReference>
<dbReference type="RefSeq" id="WP_284348159.1">
    <property type="nucleotide sequence ID" value="NZ_BRXS01000001.1"/>
</dbReference>
<sequence>MTETTSTQVRVDAAVGPRPIRGLRWWIVGMICMLTVINYVDRMTLSVLAPTIREEFGMSNAAYSRVVTTFLLGYTISQALSGKVLDRIGTRVGFMLFVGIWTAASMLHATARSVFQLSAFRFVLGIGEAGNWPGAAKAVAEWFPIKERAFAMAIFNSGSALGAVVAPPLIAWVALTFGWRSAFFVGAIMSAVLMTAWFLFFRTPAEHPRLSAEEREYIAAGQAEADVVASGTASRRPWLSLFRHRQVWALIAARFFTDPIWWFLISWLPNYLKSERGFSLATIGMLAWIPFLWADVGNLAGGGASSLLIKRGWSVDRARKTVLVGSALLIPLGVAVVINAKSDALVIAAVSVIAFAFQSWIVNVHTIPSDTFPKQDVGSVFGIGGTAAGIASMGFTLLVGQIVDRFGYRPVYVMVGLMAPLAAALFLVIMRRIERVPALVEPAA</sequence>
<feature type="transmembrane region" description="Helical" evidence="5">
    <location>
        <begin position="411"/>
        <end position="429"/>
    </location>
</feature>
<evidence type="ECO:0000256" key="1">
    <source>
        <dbReference type="ARBA" id="ARBA00004141"/>
    </source>
</evidence>
<feature type="transmembrane region" description="Helical" evidence="5">
    <location>
        <begin position="153"/>
        <end position="175"/>
    </location>
</feature>
<dbReference type="GO" id="GO:0015134">
    <property type="term" value="F:hexuronate transmembrane transporter activity"/>
    <property type="evidence" value="ECO:0007669"/>
    <property type="project" value="TreeGrafter"/>
</dbReference>
<evidence type="ECO:0000313" key="7">
    <source>
        <dbReference type="EMBL" id="GLC23716.1"/>
    </source>
</evidence>